<dbReference type="RefSeq" id="WP_194930367.1">
    <property type="nucleotide sequence ID" value="NZ_JADLZT010000003.1"/>
</dbReference>
<name>A0ABS0B811_9GAMM</name>
<dbReference type="PANTHER" id="PTHR36837">
    <property type="entry name" value="POLY(3-HYDROXYALKANOATE) POLYMERASE SUBUNIT PHAC"/>
    <property type="match status" value="1"/>
</dbReference>
<dbReference type="InterPro" id="IPR009656">
    <property type="entry name" value="PHB_depo_C"/>
</dbReference>
<evidence type="ECO:0000313" key="3">
    <source>
        <dbReference type="Proteomes" id="UP001429984"/>
    </source>
</evidence>
<gene>
    <name evidence="2" type="primary">phaZ</name>
    <name evidence="2" type="ORF">IU514_07045</name>
</gene>
<dbReference type="Gene3D" id="3.40.50.1820">
    <property type="entry name" value="alpha/beta hydrolase"/>
    <property type="match status" value="1"/>
</dbReference>
<dbReference type="NCBIfam" id="TIGR01849">
    <property type="entry name" value="PHB_depoly_PhaZ"/>
    <property type="match status" value="1"/>
</dbReference>
<evidence type="ECO:0000259" key="1">
    <source>
        <dbReference type="Pfam" id="PF06850"/>
    </source>
</evidence>
<dbReference type="PIRSF" id="PIRSF020818">
    <property type="entry name" value="PHB_depoly_PhaZ"/>
    <property type="match status" value="1"/>
</dbReference>
<protein>
    <submittedName>
        <fullName evidence="2">Polyhydroxyalkanoate depolymerase</fullName>
    </submittedName>
</protein>
<dbReference type="Proteomes" id="UP001429984">
    <property type="component" value="Unassembled WGS sequence"/>
</dbReference>
<dbReference type="Pfam" id="PF06850">
    <property type="entry name" value="PHB_depo_C"/>
    <property type="match status" value="1"/>
</dbReference>
<comment type="caution">
    <text evidence="2">The sequence shown here is derived from an EMBL/GenBank/DDBJ whole genome shotgun (WGS) entry which is preliminary data.</text>
</comment>
<dbReference type="EMBL" id="JADLZT010000003">
    <property type="protein sequence ID" value="MBF6023781.1"/>
    <property type="molecule type" value="Genomic_DNA"/>
</dbReference>
<dbReference type="SUPFAM" id="SSF53474">
    <property type="entry name" value="alpha/beta-Hydrolases"/>
    <property type="match status" value="1"/>
</dbReference>
<keyword evidence="3" id="KW-1185">Reference proteome</keyword>
<reference evidence="2 3" key="1">
    <citation type="submission" date="2020-11" db="EMBL/GenBank/DDBJ databases">
        <title>Draft Genome Sequence and Secondary Metabolite Biosynthetic Potential of the Lysobacter niastensis Type strain DSM 18481.</title>
        <authorList>
            <person name="Turrini P."/>
            <person name="Artuso I."/>
            <person name="Tescari M."/>
            <person name="Lugli G.A."/>
            <person name="Frangipani E."/>
            <person name="Ventura M."/>
            <person name="Visca P."/>
        </authorList>
    </citation>
    <scope>NUCLEOTIDE SEQUENCE [LARGE SCALE GENOMIC DNA]</scope>
    <source>
        <strain evidence="2 3">DSM 18481</strain>
    </source>
</reference>
<dbReference type="InterPro" id="IPR051321">
    <property type="entry name" value="PHA/PHB_synthase"/>
</dbReference>
<proteinExistence type="predicted"/>
<sequence length="417" mass="47046">MLYQMHELGRAWMAPVTYWAEAGARMFSASGSWMSGLPGATRVAAGYELLYRIGKDYEKPEFGIHSIDIEGTAYPVVEREMLRKPFCRLLRFKRYADDAGNLKDLKDDPPVLVVAPLSGHHSTLLRDTVRTLLRDHKVYITDWVDARMVPASEGGFSLDDYIAYVQEFIRLIGAESLHVISVCQPTVPVLAAVSLMASNGETTPRSLVMMGGPIDTRENPTQVNDLATREPLWWFENNLIHPVPVNYPGHGRHVYPGFLQHGGFVAMNPERHFQSHWDFYEDLLKGDLEDAQAHRRFYDEYNAVLDMPAEYYLDTVRIVFQEHLLPRGLWDVRGQRVDPSKITGTALLTIEGELDDISGQGQTRAAHKLCSGIAETNREHLTVAGAGHYGIFSGRRWRTQVYPQVRDFIARHAGPGA</sequence>
<feature type="domain" description="PHB de-polymerase C-terminal" evidence="1">
    <location>
        <begin position="211"/>
        <end position="412"/>
    </location>
</feature>
<accession>A0ABS0B811</accession>
<dbReference type="InterPro" id="IPR029058">
    <property type="entry name" value="AB_hydrolase_fold"/>
</dbReference>
<evidence type="ECO:0000313" key="2">
    <source>
        <dbReference type="EMBL" id="MBF6023781.1"/>
    </source>
</evidence>
<dbReference type="PANTHER" id="PTHR36837:SF4">
    <property type="entry name" value="BLR0908 PROTEIN"/>
    <property type="match status" value="1"/>
</dbReference>
<dbReference type="InterPro" id="IPR010915">
    <property type="entry name" value="PHB_depoly_PhaZ"/>
</dbReference>
<organism evidence="2 3">
    <name type="scientific">Lysobacter niastensis</name>
    <dbReference type="NCBI Taxonomy" id="380629"/>
    <lineage>
        <taxon>Bacteria</taxon>
        <taxon>Pseudomonadati</taxon>
        <taxon>Pseudomonadota</taxon>
        <taxon>Gammaproteobacteria</taxon>
        <taxon>Lysobacterales</taxon>
        <taxon>Lysobacteraceae</taxon>
        <taxon>Lysobacter</taxon>
    </lineage>
</organism>